<dbReference type="Pfam" id="PF18029">
    <property type="entry name" value="Glyoxalase_6"/>
    <property type="match status" value="1"/>
</dbReference>
<dbReference type="RefSeq" id="WP_197004646.1">
    <property type="nucleotide sequence ID" value="NZ_BONS01000024.1"/>
</dbReference>
<dbReference type="GO" id="GO:0016829">
    <property type="term" value="F:lyase activity"/>
    <property type="evidence" value="ECO:0007669"/>
    <property type="project" value="UniProtKB-KW"/>
</dbReference>
<dbReference type="AlphaFoldDB" id="A0A8J7KKA2"/>
<dbReference type="PANTHER" id="PTHR35908">
    <property type="entry name" value="HYPOTHETICAL FUSION PROTEIN"/>
    <property type="match status" value="1"/>
</dbReference>
<dbReference type="PANTHER" id="PTHR35908:SF1">
    <property type="entry name" value="CONSERVED PROTEIN"/>
    <property type="match status" value="1"/>
</dbReference>
<dbReference type="Proteomes" id="UP000622552">
    <property type="component" value="Unassembled WGS sequence"/>
</dbReference>
<dbReference type="InterPro" id="IPR037523">
    <property type="entry name" value="VOC_core"/>
</dbReference>
<evidence type="ECO:0000259" key="1">
    <source>
        <dbReference type="PROSITE" id="PS51819"/>
    </source>
</evidence>
<dbReference type="SUPFAM" id="SSF54593">
    <property type="entry name" value="Glyoxalase/Bleomycin resistance protein/Dihydroxybiphenyl dioxygenase"/>
    <property type="match status" value="1"/>
</dbReference>
<evidence type="ECO:0000313" key="3">
    <source>
        <dbReference type="Proteomes" id="UP000622552"/>
    </source>
</evidence>
<dbReference type="CDD" id="cd06587">
    <property type="entry name" value="VOC"/>
    <property type="match status" value="1"/>
</dbReference>
<keyword evidence="2" id="KW-0456">Lyase</keyword>
<sequence>MTIATLSGVTLDCADPATLAAFYTALTGWESVYTSDEYVYLAGTGPVKLGFQRIADHPRSSWPDDAKQFHLDFGVADLAKAEALALELGATRPEFQPGDGGWIVLQDPAGHPFCLSPLA</sequence>
<dbReference type="InterPro" id="IPR041581">
    <property type="entry name" value="Glyoxalase_6"/>
</dbReference>
<name>A0A8J7KKA2_9ACTN</name>
<dbReference type="InterPro" id="IPR029068">
    <property type="entry name" value="Glyas_Bleomycin-R_OHBP_Dase"/>
</dbReference>
<dbReference type="Gene3D" id="3.10.180.10">
    <property type="entry name" value="2,3-Dihydroxybiphenyl 1,2-Dioxygenase, domain 1"/>
    <property type="match status" value="1"/>
</dbReference>
<gene>
    <name evidence="2" type="ORF">IW245_004018</name>
</gene>
<accession>A0A8J7KKA2</accession>
<dbReference type="EMBL" id="JADOUF010000001">
    <property type="protein sequence ID" value="MBG6137824.1"/>
    <property type="molecule type" value="Genomic_DNA"/>
</dbReference>
<reference evidence="2" key="1">
    <citation type="submission" date="2020-11" db="EMBL/GenBank/DDBJ databases">
        <title>Sequencing the genomes of 1000 actinobacteria strains.</title>
        <authorList>
            <person name="Klenk H.-P."/>
        </authorList>
    </citation>
    <scope>NUCLEOTIDE SEQUENCE</scope>
    <source>
        <strain evidence="2">DSM 45356</strain>
    </source>
</reference>
<dbReference type="PROSITE" id="PS51819">
    <property type="entry name" value="VOC"/>
    <property type="match status" value="1"/>
</dbReference>
<proteinExistence type="predicted"/>
<keyword evidence="3" id="KW-1185">Reference proteome</keyword>
<feature type="domain" description="VOC" evidence="1">
    <location>
        <begin position="5"/>
        <end position="118"/>
    </location>
</feature>
<organism evidence="2 3">
    <name type="scientific">Longispora fulva</name>
    <dbReference type="NCBI Taxonomy" id="619741"/>
    <lineage>
        <taxon>Bacteria</taxon>
        <taxon>Bacillati</taxon>
        <taxon>Actinomycetota</taxon>
        <taxon>Actinomycetes</taxon>
        <taxon>Micromonosporales</taxon>
        <taxon>Micromonosporaceae</taxon>
        <taxon>Longispora</taxon>
    </lineage>
</organism>
<comment type="caution">
    <text evidence="2">The sequence shown here is derived from an EMBL/GenBank/DDBJ whole genome shotgun (WGS) entry which is preliminary data.</text>
</comment>
<evidence type="ECO:0000313" key="2">
    <source>
        <dbReference type="EMBL" id="MBG6137824.1"/>
    </source>
</evidence>
<protein>
    <submittedName>
        <fullName evidence="2">Putative enzyme related to lactoylglutathione lyase</fullName>
    </submittedName>
</protein>